<dbReference type="GO" id="GO:0005737">
    <property type="term" value="C:cytoplasm"/>
    <property type="evidence" value="ECO:0007669"/>
    <property type="project" value="TreeGrafter"/>
</dbReference>
<dbReference type="STRING" id="1367847.JCM7686_2529"/>
<evidence type="ECO:0000259" key="3">
    <source>
        <dbReference type="Pfam" id="PF01266"/>
    </source>
</evidence>
<dbReference type="EC" id="1.5.3.1" evidence="4"/>
<dbReference type="PANTHER" id="PTHR13847">
    <property type="entry name" value="SARCOSINE DEHYDROGENASE-RELATED"/>
    <property type="match status" value="1"/>
</dbReference>
<dbReference type="Proteomes" id="UP000015480">
    <property type="component" value="Chromosome"/>
</dbReference>
<organism evidence="4 5">
    <name type="scientific">Paracoccus aminophilus JCM 7686</name>
    <dbReference type="NCBI Taxonomy" id="1367847"/>
    <lineage>
        <taxon>Bacteria</taxon>
        <taxon>Pseudomonadati</taxon>
        <taxon>Pseudomonadota</taxon>
        <taxon>Alphaproteobacteria</taxon>
        <taxon>Rhodobacterales</taxon>
        <taxon>Paracoccaceae</taxon>
        <taxon>Paracoccus</taxon>
    </lineage>
</organism>
<comment type="similarity">
    <text evidence="1">Belongs to the DadA oxidoreductase family.</text>
</comment>
<dbReference type="GO" id="GO:0008718">
    <property type="term" value="F:D-amino-acid dehydrogenase activity"/>
    <property type="evidence" value="ECO:0007669"/>
    <property type="project" value="TreeGrafter"/>
</dbReference>
<keyword evidence="2 4" id="KW-0560">Oxidoreductase</keyword>
<protein>
    <submittedName>
        <fullName evidence="4">Sarcosine oxidase</fullName>
        <ecNumber evidence="4">1.5.3.1</ecNumber>
    </submittedName>
</protein>
<dbReference type="Pfam" id="PF01266">
    <property type="entry name" value="DAO"/>
    <property type="match status" value="1"/>
</dbReference>
<dbReference type="GO" id="GO:0055130">
    <property type="term" value="P:D-alanine catabolic process"/>
    <property type="evidence" value="ECO:0007669"/>
    <property type="project" value="TreeGrafter"/>
</dbReference>
<feature type="domain" description="FAD dependent oxidoreductase" evidence="3">
    <location>
        <begin position="52"/>
        <end position="445"/>
    </location>
</feature>
<dbReference type="AlphaFoldDB" id="S5XWE5"/>
<keyword evidence="5" id="KW-1185">Reference proteome</keyword>
<evidence type="ECO:0000256" key="1">
    <source>
        <dbReference type="ARBA" id="ARBA00009410"/>
    </source>
</evidence>
<dbReference type="InterPro" id="IPR036188">
    <property type="entry name" value="FAD/NAD-bd_sf"/>
</dbReference>
<proteinExistence type="inferred from homology"/>
<evidence type="ECO:0000313" key="5">
    <source>
        <dbReference type="Proteomes" id="UP000015480"/>
    </source>
</evidence>
<dbReference type="GO" id="GO:0008115">
    <property type="term" value="F:sarcosine oxidase activity"/>
    <property type="evidence" value="ECO:0007669"/>
    <property type="project" value="UniProtKB-EC"/>
</dbReference>
<sequence length="475" mass="51406">MKPQSGGRYEQASRLSLLALFRPKARAMLVSGGPIRASDPIGFPGPLPEAADVVIIGGGIIGIATALYLARAGVQVVLCEKGRVAGEQSSRNWGWIRQQGRDPGELPIMIESLRLWEGLAQELGEAAGFEQTGVTYLAKTAEDLAGFESWLTLARQYGLDTRMVSRAELEATLPNAAGWIGALSTPSDARGEPWTAVPAMARLAEQAGVVIVEDCAARTLELAGGSLQGVHTEQGFVRAGRVLLAGGAWSSLFARNAGLSIPQLSVRATVGATMPIVDFWPGAAADDRFALRRRQDGGYTLAPGVAHDFWIGPDAFRHFKAYLPQLKRDFRRTGLRLLAPAHFPDAWTTRRRWSASDVTPFERMRVLDPAPNERLLKKIQRDFAASFPALGTPHYHHVWAGMIDVMPDEVPVLDESPIAGLFIATGMSGHGFGIGPGVGRVMADLLQGRDPEHDLTRFRYQRFHDGSPLVLGPSL</sequence>
<gene>
    <name evidence="4" type="ORF">JCM7686_2529</name>
</gene>
<name>S5XWE5_PARAH</name>
<dbReference type="eggNOG" id="COG0665">
    <property type="taxonomic scope" value="Bacteria"/>
</dbReference>
<dbReference type="Gene3D" id="3.50.50.60">
    <property type="entry name" value="FAD/NAD(P)-binding domain"/>
    <property type="match status" value="2"/>
</dbReference>
<dbReference type="HOGENOM" id="CLU_007884_4_3_5"/>
<dbReference type="EMBL" id="CP006650">
    <property type="protein sequence ID" value="AGT09597.1"/>
    <property type="molecule type" value="Genomic_DNA"/>
</dbReference>
<dbReference type="Gene3D" id="3.30.9.10">
    <property type="entry name" value="D-Amino Acid Oxidase, subunit A, domain 2"/>
    <property type="match status" value="2"/>
</dbReference>
<evidence type="ECO:0000313" key="4">
    <source>
        <dbReference type="EMBL" id="AGT09597.1"/>
    </source>
</evidence>
<dbReference type="SUPFAM" id="SSF51905">
    <property type="entry name" value="FAD/NAD(P)-binding domain"/>
    <property type="match status" value="1"/>
</dbReference>
<dbReference type="PANTHER" id="PTHR13847:SF280">
    <property type="entry name" value="D-AMINO ACID DEHYDROGENASE"/>
    <property type="match status" value="1"/>
</dbReference>
<dbReference type="PATRIC" id="fig|1367847.3.peg.2532"/>
<dbReference type="InterPro" id="IPR006076">
    <property type="entry name" value="FAD-dep_OxRdtase"/>
</dbReference>
<evidence type="ECO:0000256" key="2">
    <source>
        <dbReference type="ARBA" id="ARBA00023002"/>
    </source>
</evidence>
<dbReference type="GO" id="GO:0005886">
    <property type="term" value="C:plasma membrane"/>
    <property type="evidence" value="ECO:0007669"/>
    <property type="project" value="TreeGrafter"/>
</dbReference>
<accession>S5XWE5</accession>
<dbReference type="KEGG" id="pami:JCM7686_2529"/>
<reference evidence="4 5" key="1">
    <citation type="journal article" date="2014" name="BMC Genomics">
        <title>Architecture and functions of a multipartite genome of the methylotrophic bacterium Paracoccus aminophilus JCM 7686, containing primary and secondary chromids.</title>
        <authorList>
            <person name="Dziewit L."/>
            <person name="Czarnecki J."/>
            <person name="Wibberg D."/>
            <person name="Radlinska M."/>
            <person name="Mrozek P."/>
            <person name="Szymczak M."/>
            <person name="Schluter A."/>
            <person name="Puhler A."/>
            <person name="Bartosik D."/>
        </authorList>
    </citation>
    <scope>NUCLEOTIDE SEQUENCE [LARGE SCALE GENOMIC DNA]</scope>
    <source>
        <strain evidence="4">JCM 7686</strain>
    </source>
</reference>